<evidence type="ECO:0000313" key="5">
    <source>
        <dbReference type="Proteomes" id="UP000823851"/>
    </source>
</evidence>
<sequence length="621" mass="71028">MKKRSDAPAVIFLLLRLFICLWLGWKALNVWGIGGRITDMYTDEEVLRLPRESFWCNKGLWLAMGLAGVLFLWDTVKICRYEIVTYLLEKPCRLRFGPLAAAVWLTLLAVGAGLTFQGWRILAPYEKAMDDYLAGGEGREESEVPYPLQPIFRELPDEPVASIQINTIKDYPPAGTEGFQAFLDGLGGLETLDPALWEATKRGEDYLVVTLRYENGSHANLFFFQPEEGGEAWYVEEPDGVIFTGGEFITDYVNMTQAEAEPSGEGGELIFDEERLRQSVELNRRLEGLGVSPNTEDLRGLFAMEMLDQLPLWDTEEEALQAAGEELAQRMQRYSYAVQMGYGLTEEELDARIAERDAMIKSAPNFSELEAAYEAAGTTWEEYGRAQREADRIAFTEERLYQAAYEEFRHGNDRIGNYECGDVEEYWRRYLQDVVYPETEDWRESTLMPLLEEAEGFWQSQQWEMPEEAEPSFDTPDKETEPSSDTPDSEALQRKVSGGDVRESVQCRLTDTQERSDALERDIQENASRSQADLNVKSQELYELWDSMLNEVWEALAQTQEAEAMERLTTEEREWIAWKEQQVREAGAEFEGGSLQPMVCAQKAAKLTRERVYELISVLDP</sequence>
<comment type="caution">
    <text evidence="4">The sequence shown here is derived from an EMBL/GenBank/DDBJ whole genome shotgun (WGS) entry which is preliminary data.</text>
</comment>
<evidence type="ECO:0000259" key="3">
    <source>
        <dbReference type="Pfam" id="PF07007"/>
    </source>
</evidence>
<feature type="transmembrane region" description="Helical" evidence="2">
    <location>
        <begin position="96"/>
        <end position="119"/>
    </location>
</feature>
<dbReference type="InterPro" id="IPR009739">
    <property type="entry name" value="LprI-like_N"/>
</dbReference>
<dbReference type="Proteomes" id="UP000823851">
    <property type="component" value="Unassembled WGS sequence"/>
</dbReference>
<feature type="region of interest" description="Disordered" evidence="1">
    <location>
        <begin position="464"/>
        <end position="517"/>
    </location>
</feature>
<feature type="domain" description="Lysozyme inhibitor LprI-like N-terminal" evidence="3">
    <location>
        <begin position="527"/>
        <end position="615"/>
    </location>
</feature>
<evidence type="ECO:0000313" key="4">
    <source>
        <dbReference type="EMBL" id="HJD30828.1"/>
    </source>
</evidence>
<name>A0A9D2QZG5_9FIRM</name>
<evidence type="ECO:0000256" key="2">
    <source>
        <dbReference type="SAM" id="Phobius"/>
    </source>
</evidence>
<organism evidence="4 5">
    <name type="scientific">Candidatus Eisenbergiella stercorigallinarum</name>
    <dbReference type="NCBI Taxonomy" id="2838557"/>
    <lineage>
        <taxon>Bacteria</taxon>
        <taxon>Bacillati</taxon>
        <taxon>Bacillota</taxon>
        <taxon>Clostridia</taxon>
        <taxon>Lachnospirales</taxon>
        <taxon>Lachnospiraceae</taxon>
        <taxon>Eisenbergiella</taxon>
    </lineage>
</organism>
<dbReference type="EMBL" id="DWUW01000076">
    <property type="protein sequence ID" value="HJD30828.1"/>
    <property type="molecule type" value="Genomic_DNA"/>
</dbReference>
<dbReference type="PANTHER" id="PTHR39176:SF1">
    <property type="entry name" value="PERIPLASMIC PROTEIN"/>
    <property type="match status" value="1"/>
</dbReference>
<accession>A0A9D2QZG5</accession>
<reference evidence="4" key="1">
    <citation type="journal article" date="2021" name="PeerJ">
        <title>Extensive microbial diversity within the chicken gut microbiome revealed by metagenomics and culture.</title>
        <authorList>
            <person name="Gilroy R."/>
            <person name="Ravi A."/>
            <person name="Getino M."/>
            <person name="Pursley I."/>
            <person name="Horton D.L."/>
            <person name="Alikhan N.F."/>
            <person name="Baker D."/>
            <person name="Gharbi K."/>
            <person name="Hall N."/>
            <person name="Watson M."/>
            <person name="Adriaenssens E.M."/>
            <person name="Foster-Nyarko E."/>
            <person name="Jarju S."/>
            <person name="Secka A."/>
            <person name="Antonio M."/>
            <person name="Oren A."/>
            <person name="Chaudhuri R.R."/>
            <person name="La Ragione R."/>
            <person name="Hildebrand F."/>
            <person name="Pallen M.J."/>
        </authorList>
    </citation>
    <scope>NUCLEOTIDE SEQUENCE</scope>
    <source>
        <strain evidence="4">ChiHjej8B7-25341</strain>
    </source>
</reference>
<gene>
    <name evidence="4" type="ORF">H9912_02690</name>
</gene>
<proteinExistence type="predicted"/>
<protein>
    <submittedName>
        <fullName evidence="4">DUF1311 domain-containing protein</fullName>
    </submittedName>
</protein>
<dbReference type="AlphaFoldDB" id="A0A9D2QZG5"/>
<feature type="transmembrane region" description="Helical" evidence="2">
    <location>
        <begin position="59"/>
        <end position="76"/>
    </location>
</feature>
<reference evidence="4" key="2">
    <citation type="submission" date="2021-04" db="EMBL/GenBank/DDBJ databases">
        <authorList>
            <person name="Gilroy R."/>
        </authorList>
    </citation>
    <scope>NUCLEOTIDE SEQUENCE</scope>
    <source>
        <strain evidence="4">ChiHjej8B7-25341</strain>
    </source>
</reference>
<evidence type="ECO:0000256" key="1">
    <source>
        <dbReference type="SAM" id="MobiDB-lite"/>
    </source>
</evidence>
<dbReference type="PANTHER" id="PTHR39176">
    <property type="entry name" value="PERIPLASMIC PROTEIN-RELATED"/>
    <property type="match status" value="1"/>
</dbReference>
<keyword evidence="2" id="KW-0472">Membrane</keyword>
<keyword evidence="2" id="KW-1133">Transmembrane helix</keyword>
<feature type="compositionally biased region" description="Basic and acidic residues" evidence="1">
    <location>
        <begin position="500"/>
        <end position="517"/>
    </location>
</feature>
<keyword evidence="2" id="KW-0812">Transmembrane</keyword>
<feature type="transmembrane region" description="Helical" evidence="2">
    <location>
        <begin position="7"/>
        <end position="25"/>
    </location>
</feature>
<dbReference type="Pfam" id="PF07007">
    <property type="entry name" value="LprI"/>
    <property type="match status" value="1"/>
</dbReference>
<dbReference type="Gene3D" id="1.20.1270.180">
    <property type="match status" value="1"/>
</dbReference>